<dbReference type="InterPro" id="IPR021834">
    <property type="entry name" value="DUF3426"/>
</dbReference>
<keyword evidence="2" id="KW-0472">Membrane</keyword>
<gene>
    <name evidence="3" type="ORF">SAMN05660405_00751</name>
</gene>
<dbReference type="Proteomes" id="UP000198501">
    <property type="component" value="Unassembled WGS sequence"/>
</dbReference>
<dbReference type="RefSeq" id="WP_093068918.1">
    <property type="nucleotide sequence ID" value="NZ_BSOK01000020.1"/>
</dbReference>
<feature type="region of interest" description="Disordered" evidence="1">
    <location>
        <begin position="50"/>
        <end position="99"/>
    </location>
</feature>
<dbReference type="InterPro" id="IPR011723">
    <property type="entry name" value="Znf/thioredoxin_put"/>
</dbReference>
<protein>
    <submittedName>
        <fullName evidence="3">MJ0042 family finger-like domain-containing protein</fullName>
    </submittedName>
</protein>
<evidence type="ECO:0000256" key="2">
    <source>
        <dbReference type="SAM" id="Phobius"/>
    </source>
</evidence>
<reference evidence="3 4" key="1">
    <citation type="submission" date="2016-10" db="EMBL/GenBank/DDBJ databases">
        <authorList>
            <person name="de Groot N.N."/>
        </authorList>
    </citation>
    <scope>NUCLEOTIDE SEQUENCE [LARGE SCALE GENOMIC DNA]</scope>
    <source>
        <strain evidence="3 4">DSM 23406</strain>
    </source>
</reference>
<dbReference type="Pfam" id="PF11906">
    <property type="entry name" value="DUF3426"/>
    <property type="match status" value="1"/>
</dbReference>
<feature type="compositionally biased region" description="Polar residues" evidence="1">
    <location>
        <begin position="50"/>
        <end position="63"/>
    </location>
</feature>
<evidence type="ECO:0000313" key="3">
    <source>
        <dbReference type="EMBL" id="SDD58374.1"/>
    </source>
</evidence>
<dbReference type="EMBL" id="FNAL01000004">
    <property type="protein sequence ID" value="SDD58374.1"/>
    <property type="molecule type" value="Genomic_DNA"/>
</dbReference>
<keyword evidence="2" id="KW-0812">Transmembrane</keyword>
<evidence type="ECO:0000313" key="4">
    <source>
        <dbReference type="Proteomes" id="UP000198501"/>
    </source>
</evidence>
<name>A0A1G6VXW6_9GAMM</name>
<evidence type="ECO:0000256" key="1">
    <source>
        <dbReference type="SAM" id="MobiDB-lite"/>
    </source>
</evidence>
<dbReference type="AlphaFoldDB" id="A0A1G6VXW6"/>
<keyword evidence="2" id="KW-1133">Transmembrane helix</keyword>
<feature type="compositionally biased region" description="Polar residues" evidence="1">
    <location>
        <begin position="70"/>
        <end position="95"/>
    </location>
</feature>
<dbReference type="NCBIfam" id="TIGR02098">
    <property type="entry name" value="MJ0042_CXXC"/>
    <property type="match status" value="1"/>
</dbReference>
<sequence>MTTPMKTQCPHCQACFKVQQNQLNKANATINCTQCQKSFSVNQHLIVTPDTSNSFSSQHNTATAHHETQSKLSNRPESSTNSRNQASNISNTAKSSLHKKRSADILIHDDLIYDDMDIDEPEDSIVEYDSLDSMDAWLTQVSDTNAATTTDNATNTLSKTNTDRIATEHSSMTQEVLSSTAANDIHASINDTADDSWLETLLEEQNKREAKSVDSTDLSQLLIDMGVPLREEENSVTERANKAQAQFAPTATTHSIASILWILGCLVLALLLAAQYVMFNLETLVKNPANAQRLQTVCSIAACSLPSADLTALTITNPSHRSSQIKTTGTFSDISAILNNQSTKAQLYPNIKVSVYGTDNLIGEFIAAPNDYLLGKPSQLAASNNRQLLFTIPVDNAQIREITMTPLY</sequence>
<organism evidence="3 4">
    <name type="scientific">Psychrobacter pacificensis</name>
    <dbReference type="NCBI Taxonomy" id="112002"/>
    <lineage>
        <taxon>Bacteria</taxon>
        <taxon>Pseudomonadati</taxon>
        <taxon>Pseudomonadota</taxon>
        <taxon>Gammaproteobacteria</taxon>
        <taxon>Moraxellales</taxon>
        <taxon>Moraxellaceae</taxon>
        <taxon>Psychrobacter</taxon>
    </lineage>
</organism>
<feature type="transmembrane region" description="Helical" evidence="2">
    <location>
        <begin position="259"/>
        <end position="279"/>
    </location>
</feature>
<proteinExistence type="predicted"/>
<accession>A0A1G6VXW6</accession>